<dbReference type="OrthoDB" id="3650053at2759"/>
<accession>A0A139GTP0</accession>
<feature type="compositionally biased region" description="Basic and acidic residues" evidence="2">
    <location>
        <begin position="289"/>
        <end position="315"/>
    </location>
</feature>
<evidence type="ECO:0000256" key="1">
    <source>
        <dbReference type="SAM" id="Coils"/>
    </source>
</evidence>
<evidence type="ECO:0000256" key="2">
    <source>
        <dbReference type="SAM" id="MobiDB-lite"/>
    </source>
</evidence>
<evidence type="ECO:0000313" key="4">
    <source>
        <dbReference type="Proteomes" id="UP000073492"/>
    </source>
</evidence>
<evidence type="ECO:0000313" key="3">
    <source>
        <dbReference type="EMBL" id="KXS93537.1"/>
    </source>
</evidence>
<gene>
    <name evidence="3" type="ORF">AC579_7152</name>
</gene>
<dbReference type="Proteomes" id="UP000073492">
    <property type="component" value="Unassembled WGS sequence"/>
</dbReference>
<dbReference type="STRING" id="113226.A0A139GTP0"/>
<proteinExistence type="predicted"/>
<keyword evidence="1" id="KW-0175">Coiled coil</keyword>
<feature type="compositionally biased region" description="Polar residues" evidence="2">
    <location>
        <begin position="233"/>
        <end position="244"/>
    </location>
</feature>
<feature type="compositionally biased region" description="Basic and acidic residues" evidence="2">
    <location>
        <begin position="246"/>
        <end position="262"/>
    </location>
</feature>
<keyword evidence="4" id="KW-1185">Reference proteome</keyword>
<comment type="caution">
    <text evidence="3">The sequence shown here is derived from an EMBL/GenBank/DDBJ whole genome shotgun (WGS) entry which is preliminary data.</text>
</comment>
<protein>
    <submittedName>
        <fullName evidence="3">Uncharacterized protein</fullName>
    </submittedName>
</protein>
<dbReference type="EMBL" id="LFZO01001175">
    <property type="protein sequence ID" value="KXS93537.1"/>
    <property type="molecule type" value="Genomic_DNA"/>
</dbReference>
<reference evidence="3 4" key="1">
    <citation type="submission" date="2015-07" db="EMBL/GenBank/DDBJ databases">
        <title>Comparative genomics of the Sigatoka disease complex on banana suggests a link between parallel evolutionary changes in Pseudocercospora fijiensis and Pseudocercospora eumusae and increased virulence on the banana host.</title>
        <authorList>
            <person name="Chang T.-C."/>
            <person name="Salvucci A."/>
            <person name="Crous P.W."/>
            <person name="Stergiopoulos I."/>
        </authorList>
    </citation>
    <scope>NUCLEOTIDE SEQUENCE [LARGE SCALE GENOMIC DNA]</scope>
    <source>
        <strain evidence="3 4">CBS 116634</strain>
    </source>
</reference>
<sequence length="803" mass="88582">MARLRSDSTGRATTTKPNAAAQTIIHATRAQSGALPLFRNYWWHEAHNTIQQQKEEHSGQEDGRAELEGNGEFAARKPTPTVSTLMAIHGKVVATFPQDVVDSLADTFAGTLSYQNRKAARSLGRSTFWGWDLLAVFAIFGPEACTRRFLDTVKALSDVWDTRDAAWTALLEASTRRREGARIGTRAQCPEWITKDATLAKQNRATRSRAHSTSARSDNADGDGDDHRQQDGATRSRSHSTGARSENADEDGHHDERDESRQENGAGRSRSRSTSARSKNASEDGDERDESRQQDEGDGSERETEVARHGEQGERDDNDSEDDISFRWPTNEDLSFTSMDDTDGGLAGPFRLSVGESSAAELALGSDSELSNNIITQQRRASSIPDDIQSDLTHMSKRPAAMEIAGRPKQRRQVATALFPSVPELDVAPIQLDHGAQLECWLGLFRDTTTLLRLPIEQPFYQSITSPARYCILVPSSDDNTAQPETARLAAVALVTLERDAALSNRTRSRVRAFVPTQAETPSYNELLRGVTDFAREASTSVDSSMNNQVQDEEDDSVLMDKLPSIGPEAYSSALVAMATFYCAGHMPRHLTEACLDPTLWALMLRFAENDDAAADSLRLPSAHAFCQTSSESFIPEPSARRQTDYLVTIQQERARGQHIHSTLGLALSHISNLHDTCAALLWSLSHHLDSTSGPGAQAGAGEISEDDLTADITTAEQMIGHLQQRVTGDHASSDQKSVRACQRALEAQQRSLSDKQQQLALLRSRQAQSQRLQRCKDMLNRLLGHLALRQYDYANEKKHLEE</sequence>
<feature type="coiled-coil region" evidence="1">
    <location>
        <begin position="739"/>
        <end position="766"/>
    </location>
</feature>
<dbReference type="AlphaFoldDB" id="A0A139GTP0"/>
<organism evidence="3 4">
    <name type="scientific">Pseudocercospora musae</name>
    <dbReference type="NCBI Taxonomy" id="113226"/>
    <lineage>
        <taxon>Eukaryota</taxon>
        <taxon>Fungi</taxon>
        <taxon>Dikarya</taxon>
        <taxon>Ascomycota</taxon>
        <taxon>Pezizomycotina</taxon>
        <taxon>Dothideomycetes</taxon>
        <taxon>Dothideomycetidae</taxon>
        <taxon>Mycosphaerellales</taxon>
        <taxon>Mycosphaerellaceae</taxon>
        <taxon>Pseudocercospora</taxon>
    </lineage>
</organism>
<name>A0A139GTP0_9PEZI</name>
<feature type="region of interest" description="Disordered" evidence="2">
    <location>
        <begin position="199"/>
        <end position="342"/>
    </location>
</feature>